<dbReference type="PANTHER" id="PTHR10366:SF564">
    <property type="entry name" value="STEROL-4-ALPHA-CARBOXYLATE 3-DEHYDROGENASE, DECARBOXYLATING"/>
    <property type="match status" value="1"/>
</dbReference>
<dbReference type="SUPFAM" id="SSF51735">
    <property type="entry name" value="NAD(P)-binding Rossmann-fold domains"/>
    <property type="match status" value="1"/>
</dbReference>
<gene>
    <name evidence="4" type="ORF">HGRIS_000315</name>
</gene>
<feature type="domain" description="NAD-dependent epimerase/dehydratase" evidence="3">
    <location>
        <begin position="10"/>
        <end position="277"/>
    </location>
</feature>
<dbReference type="InterPro" id="IPR036291">
    <property type="entry name" value="NAD(P)-bd_dom_sf"/>
</dbReference>
<comment type="caution">
    <text evidence="4">The sequence shown here is derived from an EMBL/GenBank/DDBJ whole genome shotgun (WGS) entry which is preliminary data.</text>
</comment>
<evidence type="ECO:0000259" key="3">
    <source>
        <dbReference type="Pfam" id="PF01370"/>
    </source>
</evidence>
<organism evidence="4 5">
    <name type="scientific">Hohenbuehelia grisea</name>
    <dbReference type="NCBI Taxonomy" id="104357"/>
    <lineage>
        <taxon>Eukaryota</taxon>
        <taxon>Fungi</taxon>
        <taxon>Dikarya</taxon>
        <taxon>Basidiomycota</taxon>
        <taxon>Agaricomycotina</taxon>
        <taxon>Agaricomycetes</taxon>
        <taxon>Agaricomycetidae</taxon>
        <taxon>Agaricales</taxon>
        <taxon>Pleurotineae</taxon>
        <taxon>Pleurotaceae</taxon>
        <taxon>Hohenbuehelia</taxon>
    </lineage>
</organism>
<dbReference type="Gene3D" id="3.40.50.720">
    <property type="entry name" value="NAD(P)-binding Rossmann-like Domain"/>
    <property type="match status" value="1"/>
</dbReference>
<keyword evidence="5" id="KW-1185">Reference proteome</keyword>
<evidence type="ECO:0000256" key="2">
    <source>
        <dbReference type="ARBA" id="ARBA00023445"/>
    </source>
</evidence>
<name>A0ABR3JS92_9AGAR</name>
<sequence>MSPIPPNSKILVSGVSGYIAAWVTDCLLRRGYSVRGTVRSEGKGAQLVALFKERGFEPEKFEYVVVKDIAEKGAFDEAVKGVDAIEHIASPVHLQADDPQELIEPAVNGTVGILESALKYAPTIKRVVITSSSAAVLHIEPHPMVFTDEDWNEQAIQIVEKEGRLAPNMAKYRASKTLAEKAAWHFIQSHSDQIAWDLVALNPPFVFGPVIHPVASITALNTSTAEFIAVALSQNAGGRTEEELATQGSCWVDVRDLAEAHTLALEKTDAGGQRMIVSAGPYVWQDWLDVANSLSDLCPNRALPKGHPGAGKSAVHKIQLDSSKAARILGLQYRSKEETVKGILEDLQAKGW</sequence>
<dbReference type="InterPro" id="IPR001509">
    <property type="entry name" value="Epimerase_deHydtase"/>
</dbReference>
<dbReference type="EMBL" id="JASNQZ010000004">
    <property type="protein sequence ID" value="KAL0958148.1"/>
    <property type="molecule type" value="Genomic_DNA"/>
</dbReference>
<comment type="similarity">
    <text evidence="2">Belongs to the NAD(P)-dependent epimerase/dehydratase family. Dihydroflavonol-4-reductase subfamily.</text>
</comment>
<dbReference type="Pfam" id="PF01370">
    <property type="entry name" value="Epimerase"/>
    <property type="match status" value="1"/>
</dbReference>
<evidence type="ECO:0000313" key="5">
    <source>
        <dbReference type="Proteomes" id="UP001556367"/>
    </source>
</evidence>
<dbReference type="Proteomes" id="UP001556367">
    <property type="component" value="Unassembled WGS sequence"/>
</dbReference>
<dbReference type="InterPro" id="IPR050425">
    <property type="entry name" value="NAD(P)_dehydrat-like"/>
</dbReference>
<accession>A0ABR3JS92</accession>
<reference evidence="5" key="1">
    <citation type="submission" date="2024-06" db="EMBL/GenBank/DDBJ databases">
        <title>Multi-omics analyses provide insights into the biosynthesis of the anticancer antibiotic pleurotin in Hohenbuehelia grisea.</title>
        <authorList>
            <person name="Weaver J.A."/>
            <person name="Alberti F."/>
        </authorList>
    </citation>
    <scope>NUCLEOTIDE SEQUENCE [LARGE SCALE GENOMIC DNA]</scope>
    <source>
        <strain evidence="5">T-177</strain>
    </source>
</reference>
<evidence type="ECO:0000256" key="1">
    <source>
        <dbReference type="ARBA" id="ARBA00023002"/>
    </source>
</evidence>
<proteinExistence type="inferred from homology"/>
<dbReference type="PANTHER" id="PTHR10366">
    <property type="entry name" value="NAD DEPENDENT EPIMERASE/DEHYDRATASE"/>
    <property type="match status" value="1"/>
</dbReference>
<evidence type="ECO:0000313" key="4">
    <source>
        <dbReference type="EMBL" id="KAL0958148.1"/>
    </source>
</evidence>
<keyword evidence="1" id="KW-0560">Oxidoreductase</keyword>
<protein>
    <recommendedName>
        <fullName evidence="3">NAD-dependent epimerase/dehydratase domain-containing protein</fullName>
    </recommendedName>
</protein>